<name>A0A7S1W266_NEODS</name>
<sequence>MSFLSKGVDKIYTAAERRVAVMEGPLALHVANHHRTGADLTHDVTREFTKNWSALWPYRRARFWREVDHFRAGGMTSIATLSMVDTIGLVRMGTRILACYMAGVMVVRGSVLPLMAPDSPLRPGLDFVNPNDL</sequence>
<dbReference type="PANTHER" id="PTHR40736:SF3">
    <property type="match status" value="1"/>
</dbReference>
<dbReference type="AlphaFoldDB" id="A0A7S1W266"/>
<gene>
    <name evidence="1" type="ORF">NDES1114_LOCUS29518</name>
</gene>
<evidence type="ECO:0000313" key="1">
    <source>
        <dbReference type="EMBL" id="CAD9144572.1"/>
    </source>
</evidence>
<protein>
    <submittedName>
        <fullName evidence="1">Uncharacterized protein</fullName>
    </submittedName>
</protein>
<proteinExistence type="predicted"/>
<accession>A0A7S1W266</accession>
<reference evidence="1" key="1">
    <citation type="submission" date="2021-01" db="EMBL/GenBank/DDBJ databases">
        <authorList>
            <person name="Corre E."/>
            <person name="Pelletier E."/>
            <person name="Niang G."/>
            <person name="Scheremetjew M."/>
            <person name="Finn R."/>
            <person name="Kale V."/>
            <person name="Holt S."/>
            <person name="Cochrane G."/>
            <person name="Meng A."/>
            <person name="Brown T."/>
            <person name="Cohen L."/>
        </authorList>
    </citation>
    <scope>NUCLEOTIDE SEQUENCE</scope>
    <source>
        <strain evidence="1">CCAP 1951/1</strain>
    </source>
</reference>
<organism evidence="1">
    <name type="scientific">Neobodo designis</name>
    <name type="common">Flagellated protozoan</name>
    <name type="synonym">Bodo designis</name>
    <dbReference type="NCBI Taxonomy" id="312471"/>
    <lineage>
        <taxon>Eukaryota</taxon>
        <taxon>Discoba</taxon>
        <taxon>Euglenozoa</taxon>
        <taxon>Kinetoplastea</taxon>
        <taxon>Metakinetoplastina</taxon>
        <taxon>Neobodonida</taxon>
        <taxon>Neobodo</taxon>
    </lineage>
</organism>
<dbReference type="EMBL" id="HBGF01044095">
    <property type="protein sequence ID" value="CAD9144572.1"/>
    <property type="molecule type" value="Transcribed_RNA"/>
</dbReference>
<dbReference type="PANTHER" id="PTHR40736">
    <property type="match status" value="1"/>
</dbReference>